<dbReference type="OrthoDB" id="3366823at2759"/>
<feature type="compositionally biased region" description="Basic and acidic residues" evidence="3">
    <location>
        <begin position="1"/>
        <end position="10"/>
    </location>
</feature>
<feature type="compositionally biased region" description="Low complexity" evidence="3">
    <location>
        <begin position="270"/>
        <end position="291"/>
    </location>
</feature>
<dbReference type="EMBL" id="LASV01000111">
    <property type="protein sequence ID" value="KKA23150.1"/>
    <property type="molecule type" value="Genomic_DNA"/>
</dbReference>
<evidence type="ECO:0000256" key="1">
    <source>
        <dbReference type="ARBA" id="ARBA00004123"/>
    </source>
</evidence>
<feature type="region of interest" description="Disordered" evidence="3">
    <location>
        <begin position="524"/>
        <end position="570"/>
    </location>
</feature>
<feature type="compositionally biased region" description="Acidic residues" evidence="3">
    <location>
        <begin position="404"/>
        <end position="415"/>
    </location>
</feature>
<feature type="compositionally biased region" description="Basic and acidic residues" evidence="3">
    <location>
        <begin position="255"/>
        <end position="266"/>
    </location>
</feature>
<keyword evidence="2" id="KW-0539">Nucleus</keyword>
<reference evidence="5 6" key="1">
    <citation type="submission" date="2015-04" db="EMBL/GenBank/DDBJ databases">
        <authorList>
            <person name="Heijne W.H."/>
            <person name="Fedorova N.D."/>
            <person name="Nierman W.C."/>
            <person name="Vollebregt A.W."/>
            <person name="Zhao Z."/>
            <person name="Wu L."/>
            <person name="Kumar M."/>
            <person name="Stam H."/>
            <person name="van den Berg M.A."/>
            <person name="Pel H.J."/>
        </authorList>
    </citation>
    <scope>NUCLEOTIDE SEQUENCE [LARGE SCALE GENOMIC DNA]</scope>
    <source>
        <strain evidence="5 6">CBS 393.64</strain>
    </source>
</reference>
<dbReference type="PANTHER" id="PTHR12765">
    <property type="entry name" value="RED PROTEIN IK FACTOR CYTOKINE IK"/>
    <property type="match status" value="1"/>
</dbReference>
<proteinExistence type="predicted"/>
<dbReference type="RefSeq" id="XP_013329762.1">
    <property type="nucleotide sequence ID" value="XM_013474308.1"/>
</dbReference>
<feature type="region of interest" description="Disordered" evidence="3">
    <location>
        <begin position="192"/>
        <end position="471"/>
    </location>
</feature>
<sequence>MNNEQFRRLVLDNPSSLSKTASSSGTDGSSLQRRQNDSDSSGGTGTGGASRPPPLAAALGSRMRPSIPMTPRSVKGVDFARQLAEHRRESQQPPTKKFKSSAAPKGTQLASGYQDRTELRRQLEQHEGADGDGIDDKEKRVRALEEMVKLGQIDQATFEKLRREIGVGGDINSTHLVKGLDWDLLRRVKAGEDVTKPAEKPPAESEVAPATVDDVDEELDRILEEKAKDIQPAAPKEKVKKGNMAPPPQPSASEPGKKMSRDEILRQLKASRAAAAAEATAQAPAQPSESSLGSKFKKIGDNKGEKKRWIEQDASGRRKEVLITTGPDGKTKRKVRWLDKPGPETDSKETDSNGLLVPDKNAKPLGMEVPARVAAKAGTDAPEPEDEDIFEGVGTDYNPLADLGGDDSSSESEKEEGERAAATAAPERKSDVDIDKEKAAPQPSKPRNYFSTSTSAATEEVEPIDRANPLTNDPTVLAALKRAAALRQASPSAEAKEGEEDVDPEILARRKKFLEEARRREELDSYDIDYGFGSSRIEDDEDEEVYGGRGGKRKRGKKRKGDKDSAADVLRVLEARRQQGSS</sequence>
<feature type="compositionally biased region" description="Basic and acidic residues" evidence="3">
    <location>
        <begin position="192"/>
        <end position="203"/>
    </location>
</feature>
<feature type="compositionally biased region" description="Basic and acidic residues" evidence="3">
    <location>
        <begin position="220"/>
        <end position="229"/>
    </location>
</feature>
<organism evidence="5 6">
    <name type="scientific">Rasamsonia emersonii (strain ATCC 16479 / CBS 393.64 / IMI 116815)</name>
    <dbReference type="NCBI Taxonomy" id="1408163"/>
    <lineage>
        <taxon>Eukaryota</taxon>
        <taxon>Fungi</taxon>
        <taxon>Dikarya</taxon>
        <taxon>Ascomycota</taxon>
        <taxon>Pezizomycotina</taxon>
        <taxon>Eurotiomycetes</taxon>
        <taxon>Eurotiomycetidae</taxon>
        <taxon>Eurotiales</taxon>
        <taxon>Trichocomaceae</taxon>
        <taxon>Rasamsonia</taxon>
    </lineage>
</organism>
<feature type="region of interest" description="Disordered" evidence="3">
    <location>
        <begin position="1"/>
        <end position="137"/>
    </location>
</feature>
<comment type="caution">
    <text evidence="5">The sequence shown here is derived from an EMBL/GenBank/DDBJ whole genome shotgun (WGS) entry which is preliminary data.</text>
</comment>
<dbReference type="Proteomes" id="UP000053958">
    <property type="component" value="Unassembled WGS sequence"/>
</dbReference>
<feature type="compositionally biased region" description="Basic and acidic residues" evidence="3">
    <location>
        <begin position="561"/>
        <end position="570"/>
    </location>
</feature>
<protein>
    <recommendedName>
        <fullName evidence="4">RED-like N-terminal domain-containing protein</fullName>
    </recommendedName>
</protein>
<feature type="compositionally biased region" description="Low complexity" evidence="3">
    <location>
        <begin position="15"/>
        <end position="24"/>
    </location>
</feature>
<dbReference type="InterPro" id="IPR039896">
    <property type="entry name" value="Red-like"/>
</dbReference>
<dbReference type="AlphaFoldDB" id="A0A0F4YYJ0"/>
<gene>
    <name evidence="5" type="ORF">T310_2876</name>
</gene>
<feature type="compositionally biased region" description="Basic and acidic residues" evidence="3">
    <location>
        <begin position="115"/>
        <end position="137"/>
    </location>
</feature>
<keyword evidence="6" id="KW-1185">Reference proteome</keyword>
<name>A0A0F4YYJ0_RASE3</name>
<dbReference type="InterPro" id="IPR012916">
    <property type="entry name" value="RED_N"/>
</dbReference>
<feature type="compositionally biased region" description="Basic and acidic residues" evidence="3">
    <location>
        <begin position="426"/>
        <end position="439"/>
    </location>
</feature>
<feature type="compositionally biased region" description="Basic and acidic residues" evidence="3">
    <location>
        <begin position="298"/>
        <end position="321"/>
    </location>
</feature>
<evidence type="ECO:0000313" key="6">
    <source>
        <dbReference type="Proteomes" id="UP000053958"/>
    </source>
</evidence>
<dbReference type="GO" id="GO:0005634">
    <property type="term" value="C:nucleus"/>
    <property type="evidence" value="ECO:0007669"/>
    <property type="project" value="UniProtKB-SubCell"/>
</dbReference>
<dbReference type="GeneID" id="25315227"/>
<evidence type="ECO:0000259" key="4">
    <source>
        <dbReference type="Pfam" id="PF07808"/>
    </source>
</evidence>
<dbReference type="STRING" id="1408163.A0A0F4YYJ0"/>
<feature type="compositionally biased region" description="Basic residues" evidence="3">
    <location>
        <begin position="550"/>
        <end position="560"/>
    </location>
</feature>
<evidence type="ECO:0000256" key="2">
    <source>
        <dbReference type="ARBA" id="ARBA00023242"/>
    </source>
</evidence>
<feature type="domain" description="RED-like N-terminal" evidence="4">
    <location>
        <begin position="96"/>
        <end position="196"/>
    </location>
</feature>
<evidence type="ECO:0000313" key="5">
    <source>
        <dbReference type="EMBL" id="KKA23150.1"/>
    </source>
</evidence>
<feature type="compositionally biased region" description="Basic and acidic residues" evidence="3">
    <location>
        <begin position="336"/>
        <end position="351"/>
    </location>
</feature>
<evidence type="ECO:0000256" key="3">
    <source>
        <dbReference type="SAM" id="MobiDB-lite"/>
    </source>
</evidence>
<dbReference type="Pfam" id="PF07808">
    <property type="entry name" value="RED_N"/>
    <property type="match status" value="1"/>
</dbReference>
<feature type="region of interest" description="Disordered" evidence="3">
    <location>
        <begin position="485"/>
        <end position="505"/>
    </location>
</feature>
<comment type="subcellular location">
    <subcellularLocation>
        <location evidence="1">Nucleus</location>
    </subcellularLocation>
</comment>
<accession>A0A0F4YYJ0</accession>